<keyword evidence="9 13" id="KW-0694">RNA-binding</keyword>
<name>A0A1G1WLV4_9BACT</name>
<evidence type="ECO:0000256" key="3">
    <source>
        <dbReference type="ARBA" id="ARBA00022555"/>
    </source>
</evidence>
<dbReference type="EMBL" id="MHCX01000048">
    <property type="protein sequence ID" value="OGY28581.1"/>
    <property type="molecule type" value="Genomic_DNA"/>
</dbReference>
<keyword evidence="3 13" id="KW-0820">tRNA-binding</keyword>
<dbReference type="Proteomes" id="UP000177821">
    <property type="component" value="Unassembled WGS sequence"/>
</dbReference>
<dbReference type="PROSITE" id="PS50862">
    <property type="entry name" value="AA_TRNA_LIGASE_II"/>
    <property type="match status" value="1"/>
</dbReference>
<dbReference type="PANTHER" id="PTHR11451">
    <property type="entry name" value="THREONINE-TRNA LIGASE"/>
    <property type="match status" value="1"/>
</dbReference>
<comment type="similarity">
    <text evidence="1 13">Belongs to the class-II aminoacyl-tRNA synthetase family.</text>
</comment>
<dbReference type="NCBIfam" id="TIGR00418">
    <property type="entry name" value="thrS"/>
    <property type="match status" value="1"/>
</dbReference>
<evidence type="ECO:0000256" key="6">
    <source>
        <dbReference type="ARBA" id="ARBA00022741"/>
    </source>
</evidence>
<dbReference type="EC" id="6.1.1.3" evidence="13"/>
<keyword evidence="10 13" id="KW-0648">Protein biosynthesis</keyword>
<dbReference type="Pfam" id="PF07973">
    <property type="entry name" value="tRNA_SAD"/>
    <property type="match status" value="1"/>
</dbReference>
<dbReference type="SUPFAM" id="SSF52954">
    <property type="entry name" value="Class II aaRS ABD-related"/>
    <property type="match status" value="1"/>
</dbReference>
<dbReference type="InterPro" id="IPR033728">
    <property type="entry name" value="ThrRS_core"/>
</dbReference>
<feature type="binding site" evidence="13">
    <location>
        <position position="338"/>
    </location>
    <ligand>
        <name>Zn(2+)</name>
        <dbReference type="ChEBI" id="CHEBI:29105"/>
        <note>catalytic</note>
    </ligand>
</feature>
<dbReference type="Gene3D" id="3.30.980.10">
    <property type="entry name" value="Threonyl-trna Synthetase, Chain A, domain 2"/>
    <property type="match status" value="1"/>
</dbReference>
<protein>
    <recommendedName>
        <fullName evidence="13">Threonine--tRNA ligase</fullName>
        <ecNumber evidence="13">6.1.1.3</ecNumber>
    </recommendedName>
    <alternativeName>
        <fullName evidence="13">Threonyl-tRNA synthetase</fullName>
        <shortName evidence="13">ThrRS</shortName>
    </alternativeName>
</protein>
<organism evidence="15 16">
    <name type="scientific">Candidatus Woykebacteria bacterium RIFCSPHIGHO2_02_FULL_43_16b</name>
    <dbReference type="NCBI Taxonomy" id="1802601"/>
    <lineage>
        <taxon>Bacteria</taxon>
        <taxon>Candidatus Woykeibacteriota</taxon>
    </lineage>
</organism>
<sequence>MQKDNSNLQKSDQLLTMRHSCEHIMHQAMVELFPGLKRAMGPATEDGFYLDFDYDGKVTEEDFPKIEKRMQEIIDSDLPIIREEVSLEKAQEMFADNPYKLDWVNQIDEKGAKASVYWNGEPGKSDSDVDLCKGPHVTSTGKVGPFKLLSLAGAYWHGDSKNKMLTRLYGTCYPSQKELDEYLHQVEEAKKRDHRKLGKELDLFVFSDLVGKGLPLFTPKGTILRDNLNNFSQQLRLDRGFQKVWIPHITNKKLYETSGHWAKFGKELFLVTSQETDEQLVMKPMNCPHHQQIYASQIRSYKDLPIKYLETTTIYRDEKAGELLGLSRVRSVTQDDSHIFCTPEQIEEVYTELIQIVKSFYGCLGMTHKARLSFRDPNESDKYLGERELWKKAQEILLTIAKENKLDYYIAEGEAAFYGPKIDFMVMDAIGREWQLATPQLDFVQPQRFGLSYIDEKGKEQTPVMIHFALMGSIERFLSVYIEHTAGIFPVWLSPTQAMIIPIADRHIEFANNLRSELAKAGIRTDSDNRGESMQSKIRDAQLQKIPYMLVVGDKEVAQRGVSVRTRDNQNLGLISFEDFKNKVLEDVKSKR</sequence>
<comment type="subcellular location">
    <subcellularLocation>
        <location evidence="13">Cytoplasm</location>
    </subcellularLocation>
</comment>
<comment type="catalytic activity">
    <reaction evidence="12 13">
        <text>tRNA(Thr) + L-threonine + ATP = L-threonyl-tRNA(Thr) + AMP + diphosphate + H(+)</text>
        <dbReference type="Rhea" id="RHEA:24624"/>
        <dbReference type="Rhea" id="RHEA-COMP:9670"/>
        <dbReference type="Rhea" id="RHEA-COMP:9704"/>
        <dbReference type="ChEBI" id="CHEBI:15378"/>
        <dbReference type="ChEBI" id="CHEBI:30616"/>
        <dbReference type="ChEBI" id="CHEBI:33019"/>
        <dbReference type="ChEBI" id="CHEBI:57926"/>
        <dbReference type="ChEBI" id="CHEBI:78442"/>
        <dbReference type="ChEBI" id="CHEBI:78534"/>
        <dbReference type="ChEBI" id="CHEBI:456215"/>
        <dbReference type="EC" id="6.1.1.3"/>
    </reaction>
</comment>
<dbReference type="FunFam" id="3.30.930.10:FF:000002">
    <property type="entry name" value="Threonine--tRNA ligase"/>
    <property type="match status" value="1"/>
</dbReference>
<comment type="subunit">
    <text evidence="13">Homodimer.</text>
</comment>
<keyword evidence="11 13" id="KW-0030">Aminoacyl-tRNA synthetase</keyword>
<dbReference type="GO" id="GO:0004829">
    <property type="term" value="F:threonine-tRNA ligase activity"/>
    <property type="evidence" value="ECO:0007669"/>
    <property type="project" value="UniProtKB-UniRule"/>
</dbReference>
<evidence type="ECO:0000256" key="9">
    <source>
        <dbReference type="ARBA" id="ARBA00022884"/>
    </source>
</evidence>
<evidence type="ECO:0000313" key="15">
    <source>
        <dbReference type="EMBL" id="OGY28581.1"/>
    </source>
</evidence>
<dbReference type="GO" id="GO:0005737">
    <property type="term" value="C:cytoplasm"/>
    <property type="evidence" value="ECO:0007669"/>
    <property type="project" value="UniProtKB-SubCell"/>
</dbReference>
<dbReference type="GO" id="GO:0000049">
    <property type="term" value="F:tRNA binding"/>
    <property type="evidence" value="ECO:0007669"/>
    <property type="project" value="UniProtKB-KW"/>
</dbReference>
<dbReference type="InterPro" id="IPR012947">
    <property type="entry name" value="tRNA_SAD"/>
</dbReference>
<dbReference type="InterPro" id="IPR002320">
    <property type="entry name" value="Thr-tRNA-ligase_IIa"/>
</dbReference>
<dbReference type="SMART" id="SM00863">
    <property type="entry name" value="tRNA_SAD"/>
    <property type="match status" value="1"/>
</dbReference>
<keyword evidence="4 13" id="KW-0436">Ligase</keyword>
<keyword evidence="8 13" id="KW-0067">ATP-binding</keyword>
<dbReference type="InterPro" id="IPR036621">
    <property type="entry name" value="Anticodon-bd_dom_sf"/>
</dbReference>
<dbReference type="GO" id="GO:0005524">
    <property type="term" value="F:ATP binding"/>
    <property type="evidence" value="ECO:0007669"/>
    <property type="project" value="UniProtKB-UniRule"/>
</dbReference>
<comment type="caution">
    <text evidence="13">Lacks conserved residue(s) required for the propagation of feature annotation.</text>
</comment>
<evidence type="ECO:0000256" key="5">
    <source>
        <dbReference type="ARBA" id="ARBA00022723"/>
    </source>
</evidence>
<evidence type="ECO:0000256" key="10">
    <source>
        <dbReference type="ARBA" id="ARBA00022917"/>
    </source>
</evidence>
<gene>
    <name evidence="13" type="primary">thrS</name>
    <name evidence="15" type="ORF">A3J50_04055</name>
</gene>
<dbReference type="Pfam" id="PF03129">
    <property type="entry name" value="HGTP_anticodon"/>
    <property type="match status" value="1"/>
</dbReference>
<dbReference type="GO" id="GO:0006435">
    <property type="term" value="P:threonyl-tRNA aminoacylation"/>
    <property type="evidence" value="ECO:0007669"/>
    <property type="project" value="UniProtKB-UniRule"/>
</dbReference>
<keyword evidence="5 13" id="KW-0479">Metal-binding</keyword>
<comment type="caution">
    <text evidence="15">The sequence shown here is derived from an EMBL/GenBank/DDBJ whole genome shotgun (WGS) entry which is preliminary data.</text>
</comment>
<keyword evidence="2 13" id="KW-0963">Cytoplasm</keyword>
<dbReference type="Gene3D" id="3.40.50.800">
    <property type="entry name" value="Anticodon-binding domain"/>
    <property type="match status" value="1"/>
</dbReference>
<evidence type="ECO:0000256" key="4">
    <source>
        <dbReference type="ARBA" id="ARBA00022598"/>
    </source>
</evidence>
<feature type="binding site" evidence="13">
    <location>
        <position position="467"/>
    </location>
    <ligand>
        <name>Zn(2+)</name>
        <dbReference type="ChEBI" id="CHEBI:29105"/>
        <note>catalytic</note>
    </ligand>
</feature>
<proteinExistence type="inferred from homology"/>
<evidence type="ECO:0000256" key="1">
    <source>
        <dbReference type="ARBA" id="ARBA00008226"/>
    </source>
</evidence>
<dbReference type="CDD" id="cd00771">
    <property type="entry name" value="ThrRS_core"/>
    <property type="match status" value="1"/>
</dbReference>
<dbReference type="AlphaFoldDB" id="A0A1G1WLV4"/>
<comment type="cofactor">
    <cofactor evidence="13">
        <name>Zn(2+)</name>
        <dbReference type="ChEBI" id="CHEBI:29105"/>
    </cofactor>
    <text evidence="13">Binds 1 zinc ion per subunit.</text>
</comment>
<dbReference type="InterPro" id="IPR045864">
    <property type="entry name" value="aa-tRNA-synth_II/BPL/LPL"/>
</dbReference>
<dbReference type="PRINTS" id="PR01047">
    <property type="entry name" value="TRNASYNTHTHR"/>
</dbReference>
<dbReference type="InterPro" id="IPR002314">
    <property type="entry name" value="aa-tRNA-synt_IIb"/>
</dbReference>
<dbReference type="Gene3D" id="3.30.930.10">
    <property type="entry name" value="Bira Bifunctional Protein, Domain 2"/>
    <property type="match status" value="1"/>
</dbReference>
<dbReference type="FunFam" id="3.30.980.10:FF:000005">
    <property type="entry name" value="Threonyl-tRNA synthetase, mitochondrial"/>
    <property type="match status" value="1"/>
</dbReference>
<accession>A0A1G1WLV4</accession>
<feature type="domain" description="Aminoacyl-transfer RNA synthetases class-II family profile" evidence="14">
    <location>
        <begin position="224"/>
        <end position="490"/>
    </location>
</feature>
<dbReference type="GO" id="GO:0046872">
    <property type="term" value="F:metal ion binding"/>
    <property type="evidence" value="ECO:0007669"/>
    <property type="project" value="UniProtKB-KW"/>
</dbReference>
<feature type="binding site" evidence="13">
    <location>
        <position position="287"/>
    </location>
    <ligand>
        <name>Zn(2+)</name>
        <dbReference type="ChEBI" id="CHEBI:29105"/>
        <note>catalytic</note>
    </ligand>
</feature>
<reference evidence="15 16" key="1">
    <citation type="journal article" date="2016" name="Nat. Commun.">
        <title>Thousands of microbial genomes shed light on interconnected biogeochemical processes in an aquifer system.</title>
        <authorList>
            <person name="Anantharaman K."/>
            <person name="Brown C.T."/>
            <person name="Hug L.A."/>
            <person name="Sharon I."/>
            <person name="Castelle C.J."/>
            <person name="Probst A.J."/>
            <person name="Thomas B.C."/>
            <person name="Singh A."/>
            <person name="Wilkins M.J."/>
            <person name="Karaoz U."/>
            <person name="Brodie E.L."/>
            <person name="Williams K.H."/>
            <person name="Hubbard S.S."/>
            <person name="Banfield J.F."/>
        </authorList>
    </citation>
    <scope>NUCLEOTIDE SEQUENCE [LARGE SCALE GENOMIC DNA]</scope>
</reference>
<dbReference type="HAMAP" id="MF_00184">
    <property type="entry name" value="Thr_tRNA_synth"/>
    <property type="match status" value="1"/>
</dbReference>
<dbReference type="CDD" id="cd00860">
    <property type="entry name" value="ThrRS_anticodon"/>
    <property type="match status" value="1"/>
</dbReference>
<dbReference type="InterPro" id="IPR047246">
    <property type="entry name" value="ThrRS_anticodon"/>
</dbReference>
<dbReference type="InterPro" id="IPR006195">
    <property type="entry name" value="aa-tRNA-synth_II"/>
</dbReference>
<keyword evidence="7 13" id="KW-0862">Zinc</keyword>
<dbReference type="FunFam" id="3.40.50.800:FF:000001">
    <property type="entry name" value="Threonine--tRNA ligase"/>
    <property type="match status" value="1"/>
</dbReference>
<dbReference type="SUPFAM" id="SSF55186">
    <property type="entry name" value="ThrRS/AlaRS common domain"/>
    <property type="match status" value="1"/>
</dbReference>
<evidence type="ECO:0000313" key="16">
    <source>
        <dbReference type="Proteomes" id="UP000177821"/>
    </source>
</evidence>
<keyword evidence="6 13" id="KW-0547">Nucleotide-binding</keyword>
<evidence type="ECO:0000259" key="14">
    <source>
        <dbReference type="PROSITE" id="PS50862"/>
    </source>
</evidence>
<dbReference type="InterPro" id="IPR018163">
    <property type="entry name" value="Thr/Ala-tRNA-synth_IIc_edit"/>
</dbReference>
<dbReference type="InterPro" id="IPR004154">
    <property type="entry name" value="Anticodon-bd"/>
</dbReference>
<evidence type="ECO:0000256" key="13">
    <source>
        <dbReference type="HAMAP-Rule" id="MF_00184"/>
    </source>
</evidence>
<dbReference type="PANTHER" id="PTHR11451:SF44">
    <property type="entry name" value="THREONINE--TRNA LIGASE, CHLOROPLASTIC_MITOCHONDRIAL 2"/>
    <property type="match status" value="1"/>
</dbReference>
<evidence type="ECO:0000256" key="7">
    <source>
        <dbReference type="ARBA" id="ARBA00022833"/>
    </source>
</evidence>
<dbReference type="Pfam" id="PF00587">
    <property type="entry name" value="tRNA-synt_2b"/>
    <property type="match status" value="1"/>
</dbReference>
<evidence type="ECO:0000256" key="12">
    <source>
        <dbReference type="ARBA" id="ARBA00049515"/>
    </source>
</evidence>
<evidence type="ECO:0000256" key="2">
    <source>
        <dbReference type="ARBA" id="ARBA00022490"/>
    </source>
</evidence>
<evidence type="ECO:0000256" key="8">
    <source>
        <dbReference type="ARBA" id="ARBA00022840"/>
    </source>
</evidence>
<dbReference type="SUPFAM" id="SSF55681">
    <property type="entry name" value="Class II aaRS and biotin synthetases"/>
    <property type="match status" value="1"/>
</dbReference>
<evidence type="ECO:0000256" key="11">
    <source>
        <dbReference type="ARBA" id="ARBA00023146"/>
    </source>
</evidence>